<evidence type="ECO:0000313" key="3">
    <source>
        <dbReference type="EMBL" id="CUS02900.2"/>
    </source>
</evidence>
<accession>A0A160T317</accession>
<keyword evidence="4" id="KW-1185">Reference proteome</keyword>
<dbReference type="Gene3D" id="2.60.40.4270">
    <property type="entry name" value="Listeria-Bacteroides repeat domain"/>
    <property type="match status" value="1"/>
</dbReference>
<dbReference type="GO" id="GO:0030313">
    <property type="term" value="C:cell envelope"/>
    <property type="evidence" value="ECO:0007669"/>
    <property type="project" value="UniProtKB-SubCell"/>
</dbReference>
<dbReference type="InterPro" id="IPR015914">
    <property type="entry name" value="PAPs_N"/>
</dbReference>
<dbReference type="Pfam" id="PF18998">
    <property type="entry name" value="Flg_new_2"/>
    <property type="match status" value="2"/>
</dbReference>
<sequence>MFGSPTQEYDDGEGNIYVAGAQREMKWPGRANDLIFDEDSIYELIDMTAPFVEMVVKPWPDQLSDLNGEESAGEWSLEICNSLTTGNATLQKWAIILEKDSTSLTITDVAATVLSPNSALIEWQTDEPADSRVFYGTTSGVLPLEESDSALVTDHAVTLTGLTPDTTYYFMVSSADGTGNTAQSAEESFHTEPGEVQYTLTVAANGQGTVLKDPDKLYYESGEVVTLTAAPYTGYQFTGWSDDASGTANPIQITMTGDKSVTASFTPVIPDTYTLNTPSSVGGTIGRDPDKPAYQSGEVVTLTAMPADGYQFDGWNGDASGMTNPIQITMDSNKSVGATFLPIGPSGDFLYFVPLVLK</sequence>
<dbReference type="SUPFAM" id="SSF49363">
    <property type="entry name" value="Purple acid phosphatase, N-terminal domain"/>
    <property type="match status" value="1"/>
</dbReference>
<comment type="subcellular location">
    <subcellularLocation>
        <location evidence="1">Cell envelope</location>
    </subcellularLocation>
</comment>
<dbReference type="InterPro" id="IPR003961">
    <property type="entry name" value="FN3_dom"/>
</dbReference>
<dbReference type="Proteomes" id="UP000215027">
    <property type="component" value="Chromosome I"/>
</dbReference>
<reference evidence="3" key="1">
    <citation type="submission" date="2016-01" db="EMBL/GenBank/DDBJ databases">
        <authorList>
            <person name="Mcilroy J.S."/>
            <person name="Karst M S."/>
            <person name="Albertsen M."/>
        </authorList>
    </citation>
    <scope>NUCLEOTIDE SEQUENCE</scope>
    <source>
        <strain evidence="3">Cfx-K</strain>
    </source>
</reference>
<dbReference type="GO" id="GO:0003993">
    <property type="term" value="F:acid phosphatase activity"/>
    <property type="evidence" value="ECO:0007669"/>
    <property type="project" value="InterPro"/>
</dbReference>
<proteinExistence type="predicted"/>
<dbReference type="AlphaFoldDB" id="A0A160T317"/>
<evidence type="ECO:0000313" key="4">
    <source>
        <dbReference type="Proteomes" id="UP000215027"/>
    </source>
</evidence>
<organism evidence="3 4">
    <name type="scientific">Candidatus Promineifilum breve</name>
    <dbReference type="NCBI Taxonomy" id="1806508"/>
    <lineage>
        <taxon>Bacteria</taxon>
        <taxon>Bacillati</taxon>
        <taxon>Chloroflexota</taxon>
        <taxon>Ardenticatenia</taxon>
        <taxon>Candidatus Promineifilales</taxon>
        <taxon>Candidatus Promineifilaceae</taxon>
        <taxon>Candidatus Promineifilum</taxon>
    </lineage>
</organism>
<feature type="domain" description="Fibronectin type-III" evidence="2">
    <location>
        <begin position="105"/>
        <end position="194"/>
    </location>
</feature>
<dbReference type="InterPro" id="IPR042229">
    <property type="entry name" value="Listeria/Bacterioides_rpt_sf"/>
</dbReference>
<dbReference type="Gene3D" id="2.60.40.380">
    <property type="entry name" value="Purple acid phosphatase-like, N-terminal"/>
    <property type="match status" value="1"/>
</dbReference>
<dbReference type="NCBIfam" id="TIGR02543">
    <property type="entry name" value="List_Bact_rpt"/>
    <property type="match status" value="1"/>
</dbReference>
<dbReference type="InterPro" id="IPR044060">
    <property type="entry name" value="Bacterial_rp_domain"/>
</dbReference>
<dbReference type="CDD" id="cd00063">
    <property type="entry name" value="FN3"/>
    <property type="match status" value="1"/>
</dbReference>
<name>A0A160T317_9CHLR</name>
<dbReference type="Pfam" id="PF16656">
    <property type="entry name" value="Pur_ac_phosph_N"/>
    <property type="match status" value="1"/>
</dbReference>
<evidence type="ECO:0000259" key="2">
    <source>
        <dbReference type="PROSITE" id="PS50853"/>
    </source>
</evidence>
<evidence type="ECO:0000256" key="1">
    <source>
        <dbReference type="ARBA" id="ARBA00004196"/>
    </source>
</evidence>
<dbReference type="InterPro" id="IPR013378">
    <property type="entry name" value="InlB-like_B-rpt"/>
</dbReference>
<dbReference type="KEGG" id="pbf:CFX0092_A1022"/>
<dbReference type="EMBL" id="LN890655">
    <property type="protein sequence ID" value="CUS02900.2"/>
    <property type="molecule type" value="Genomic_DNA"/>
</dbReference>
<dbReference type="InterPro" id="IPR008963">
    <property type="entry name" value="Purple_acid_Pase-like_N"/>
</dbReference>
<gene>
    <name evidence="3" type="ORF">CFX0092_A1022</name>
</gene>
<protein>
    <recommendedName>
        <fullName evidence="2">Fibronectin type-III domain-containing protein</fullName>
    </recommendedName>
</protein>
<dbReference type="GO" id="GO:0046872">
    <property type="term" value="F:metal ion binding"/>
    <property type="evidence" value="ECO:0007669"/>
    <property type="project" value="InterPro"/>
</dbReference>
<dbReference type="SMART" id="SM00060">
    <property type="entry name" value="FN3"/>
    <property type="match status" value="1"/>
</dbReference>
<dbReference type="PROSITE" id="PS50853">
    <property type="entry name" value="FN3"/>
    <property type="match status" value="1"/>
</dbReference>